<accession>A0A0B7KGI4</accession>
<proteinExistence type="predicted"/>
<evidence type="ECO:0000256" key="1">
    <source>
        <dbReference type="SAM" id="MobiDB-lite"/>
    </source>
</evidence>
<reference evidence="2" key="1">
    <citation type="submission" date="2015-01" db="EMBL/GenBank/DDBJ databases">
        <authorList>
            <person name="Durling Mikael"/>
        </authorList>
    </citation>
    <scope>NUCLEOTIDE SEQUENCE</scope>
</reference>
<feature type="non-terminal residue" evidence="2">
    <location>
        <position position="1"/>
    </location>
</feature>
<name>A0A0B7KGI4_BIOOC</name>
<dbReference type="AlphaFoldDB" id="A0A0B7KGI4"/>
<gene>
    <name evidence="2" type="ORF">BN869_000009864_1</name>
</gene>
<dbReference type="EMBL" id="CDPU01000037">
    <property type="protein sequence ID" value="CEO53806.1"/>
    <property type="molecule type" value="Genomic_DNA"/>
</dbReference>
<sequence length="91" mass="10273">KLRHTWLELKGPTFDRQQPGHRRNLAASRQAAHTPPACFPPPPFAHANTQEFIPDPSVPCRHPPPAIRILAIGRSRYKRAHFLGGTRETPQ</sequence>
<protein>
    <submittedName>
        <fullName evidence="2">Uncharacterized protein</fullName>
    </submittedName>
</protein>
<organism evidence="2">
    <name type="scientific">Bionectria ochroleuca</name>
    <name type="common">Gliocladium roseum</name>
    <dbReference type="NCBI Taxonomy" id="29856"/>
    <lineage>
        <taxon>Eukaryota</taxon>
        <taxon>Fungi</taxon>
        <taxon>Dikarya</taxon>
        <taxon>Ascomycota</taxon>
        <taxon>Pezizomycotina</taxon>
        <taxon>Sordariomycetes</taxon>
        <taxon>Hypocreomycetidae</taxon>
        <taxon>Hypocreales</taxon>
        <taxon>Bionectriaceae</taxon>
        <taxon>Clonostachys</taxon>
    </lineage>
</organism>
<feature type="region of interest" description="Disordered" evidence="1">
    <location>
        <begin position="12"/>
        <end position="36"/>
    </location>
</feature>
<evidence type="ECO:0000313" key="2">
    <source>
        <dbReference type="EMBL" id="CEO53806.1"/>
    </source>
</evidence>